<feature type="region of interest" description="Disordered" evidence="1">
    <location>
        <begin position="113"/>
        <end position="140"/>
    </location>
</feature>
<name>A0A834DVX2_9CHIR</name>
<accession>A0A834DVX2</accession>
<evidence type="ECO:0000256" key="1">
    <source>
        <dbReference type="SAM" id="MobiDB-lite"/>
    </source>
</evidence>
<evidence type="ECO:0000313" key="2">
    <source>
        <dbReference type="EMBL" id="KAF6094661.1"/>
    </source>
</evidence>
<sequence length="184" mass="19059">MAPLGGAPLGPGTCRDGGGAGVVLVYRTRGRDTHKGTMETEALFRHPTVSECGMCGGCSTETSDFAGGAPVVSSAPPPIVSWLTRHPDSGRASSLCPGSPRHQAQRRPLSLLLGHLSPPAPSKGLPTSPRAQHSVWVPDSSPGGGCAARRGLRSYKHLRHTSDCSTRPGLICVRLALLLTCVPA</sequence>
<dbReference type="Proteomes" id="UP000664940">
    <property type="component" value="Unassembled WGS sequence"/>
</dbReference>
<protein>
    <submittedName>
        <fullName evidence="2">Uncharacterized protein</fullName>
    </submittedName>
</protein>
<evidence type="ECO:0000313" key="3">
    <source>
        <dbReference type="Proteomes" id="UP000664940"/>
    </source>
</evidence>
<organism evidence="2 3">
    <name type="scientific">Phyllostomus discolor</name>
    <name type="common">pale spear-nosed bat</name>
    <dbReference type="NCBI Taxonomy" id="89673"/>
    <lineage>
        <taxon>Eukaryota</taxon>
        <taxon>Metazoa</taxon>
        <taxon>Chordata</taxon>
        <taxon>Craniata</taxon>
        <taxon>Vertebrata</taxon>
        <taxon>Euteleostomi</taxon>
        <taxon>Mammalia</taxon>
        <taxon>Eutheria</taxon>
        <taxon>Laurasiatheria</taxon>
        <taxon>Chiroptera</taxon>
        <taxon>Yangochiroptera</taxon>
        <taxon>Phyllostomidae</taxon>
        <taxon>Phyllostominae</taxon>
        <taxon>Phyllostomus</taxon>
    </lineage>
</organism>
<comment type="caution">
    <text evidence="2">The sequence shown here is derived from an EMBL/GenBank/DDBJ whole genome shotgun (WGS) entry which is preliminary data.</text>
</comment>
<proteinExistence type="predicted"/>
<reference evidence="2 3" key="1">
    <citation type="journal article" date="2020" name="Nature">
        <title>Six reference-quality genomes reveal evolution of bat adaptations.</title>
        <authorList>
            <person name="Jebb D."/>
            <person name="Huang Z."/>
            <person name="Pippel M."/>
            <person name="Hughes G.M."/>
            <person name="Lavrichenko K."/>
            <person name="Devanna P."/>
            <person name="Winkler S."/>
            <person name="Jermiin L.S."/>
            <person name="Skirmuntt E.C."/>
            <person name="Katzourakis A."/>
            <person name="Burkitt-Gray L."/>
            <person name="Ray D.A."/>
            <person name="Sullivan K.A.M."/>
            <person name="Roscito J.G."/>
            <person name="Kirilenko B.M."/>
            <person name="Davalos L.M."/>
            <person name="Corthals A.P."/>
            <person name="Power M.L."/>
            <person name="Jones G."/>
            <person name="Ransome R.D."/>
            <person name="Dechmann D.K.N."/>
            <person name="Locatelli A.G."/>
            <person name="Puechmaille S.J."/>
            <person name="Fedrigo O."/>
            <person name="Jarvis E.D."/>
            <person name="Hiller M."/>
            <person name="Vernes S.C."/>
            <person name="Myers E.W."/>
            <person name="Teeling E.C."/>
        </authorList>
    </citation>
    <scope>NUCLEOTIDE SEQUENCE [LARGE SCALE GENOMIC DNA]</scope>
    <source>
        <strain evidence="2">Bat1K_MPI-CBG_1</strain>
    </source>
</reference>
<dbReference type="EMBL" id="JABVXQ010000008">
    <property type="protein sequence ID" value="KAF6094661.1"/>
    <property type="molecule type" value="Genomic_DNA"/>
</dbReference>
<dbReference type="AlphaFoldDB" id="A0A834DVX2"/>
<gene>
    <name evidence="2" type="ORF">HJG60_011771</name>
</gene>